<dbReference type="Pfam" id="PF12804">
    <property type="entry name" value="NTP_transf_3"/>
    <property type="match status" value="1"/>
</dbReference>
<gene>
    <name evidence="2" type="ORF">SAMN05444716_101640</name>
</gene>
<accession>A0A1I6PPA8</accession>
<dbReference type="InterPro" id="IPR025877">
    <property type="entry name" value="MobA-like_NTP_Trfase"/>
</dbReference>
<evidence type="ECO:0000259" key="1">
    <source>
        <dbReference type="Pfam" id="PF12804"/>
    </source>
</evidence>
<dbReference type="Gene3D" id="3.90.550.10">
    <property type="entry name" value="Spore Coat Polysaccharide Biosynthesis Protein SpsA, Chain A"/>
    <property type="match status" value="1"/>
</dbReference>
<dbReference type="AlphaFoldDB" id="A0A1I6PPA8"/>
<dbReference type="PANTHER" id="PTHR43777">
    <property type="entry name" value="MOLYBDENUM COFACTOR CYTIDYLYLTRANSFERASE"/>
    <property type="match status" value="1"/>
</dbReference>
<evidence type="ECO:0000313" key="3">
    <source>
        <dbReference type="Proteomes" id="UP000198873"/>
    </source>
</evidence>
<reference evidence="3" key="1">
    <citation type="submission" date="2016-10" db="EMBL/GenBank/DDBJ databases">
        <authorList>
            <person name="Varghese N."/>
            <person name="Submissions S."/>
        </authorList>
    </citation>
    <scope>NUCLEOTIDE SEQUENCE [LARGE SCALE GENOMIC DNA]</scope>
    <source>
        <strain evidence="3">CGMCC 4.7047</strain>
    </source>
</reference>
<feature type="domain" description="MobA-like NTP transferase" evidence="1">
    <location>
        <begin position="6"/>
        <end position="167"/>
    </location>
</feature>
<proteinExistence type="predicted"/>
<dbReference type="STRING" id="1176198.SAMN05444716_101640"/>
<dbReference type="PANTHER" id="PTHR43777:SF1">
    <property type="entry name" value="MOLYBDENUM COFACTOR CYTIDYLYLTRANSFERASE"/>
    <property type="match status" value="1"/>
</dbReference>
<evidence type="ECO:0000313" key="2">
    <source>
        <dbReference type="EMBL" id="SFS42052.1"/>
    </source>
</evidence>
<name>A0A1I6PPA8_9ACTN</name>
<organism evidence="2 3">
    <name type="scientific">Streptomyces harbinensis</name>
    <dbReference type="NCBI Taxonomy" id="1176198"/>
    <lineage>
        <taxon>Bacteria</taxon>
        <taxon>Bacillati</taxon>
        <taxon>Actinomycetota</taxon>
        <taxon>Actinomycetes</taxon>
        <taxon>Kitasatosporales</taxon>
        <taxon>Streptomycetaceae</taxon>
        <taxon>Streptomyces</taxon>
    </lineage>
</organism>
<dbReference type="Proteomes" id="UP000198873">
    <property type="component" value="Unassembled WGS sequence"/>
</dbReference>
<dbReference type="GO" id="GO:0016779">
    <property type="term" value="F:nucleotidyltransferase activity"/>
    <property type="evidence" value="ECO:0007669"/>
    <property type="project" value="UniProtKB-ARBA"/>
</dbReference>
<keyword evidence="3" id="KW-1185">Reference proteome</keyword>
<dbReference type="SUPFAM" id="SSF53448">
    <property type="entry name" value="Nucleotide-diphospho-sugar transferases"/>
    <property type="match status" value="1"/>
</dbReference>
<dbReference type="RefSeq" id="WP_093842105.1">
    <property type="nucleotide sequence ID" value="NZ_FPAB01000001.1"/>
</dbReference>
<sequence length="198" mass="19643">MNDVVGLLLAAGGGRRMGGGGKALLRVGGRTLVERGVRALRDGGCGRVVVVLGARAAEVRRLGVLGGAVAVDNPAWESGMGSSLRTGIEAVAAAGGGAALVLLVDQPGVGAAAVARVRGAYRSPDALAAAGYGGRRGHPVLIGAGHFAGVRVAARGDRGARDYLRERAAGVRLVECGDIADPADLDTPGDLAAFGTPH</sequence>
<dbReference type="EMBL" id="FPAB01000001">
    <property type="protein sequence ID" value="SFS42052.1"/>
    <property type="molecule type" value="Genomic_DNA"/>
</dbReference>
<protein>
    <submittedName>
        <fullName evidence="2">Nicotine blue oxidoreductase</fullName>
    </submittedName>
</protein>
<dbReference type="InterPro" id="IPR029044">
    <property type="entry name" value="Nucleotide-diphossugar_trans"/>
</dbReference>